<sequence>MNLPELDSRAKWTVHVVDAATGEELLSHGADVVCETASIGKVFLLIEVARRLESGELSADARVEIPEEHRVADSGLLYLMGSQDLPVRDAALLVGAVSDNLATNALISLCGLESVRAVAGELGYENTELHDYIRDGRGPGLPWTPSFGTARELSDFMRRLGDRELVSEAVSDRVLDWLAAGADTSMLADAFSLDPLAHLEPEYQDILLRHKTGSTSVTRADIGIVSGPAGSVAYAVAANWKGRTEDLRVPVIDAMRAIGEQIRARVTGRERDDWSLS</sequence>
<gene>
    <name evidence="2" type="ORF">CZ674_08140</name>
</gene>
<dbReference type="GO" id="GO:0106415">
    <property type="term" value="F:muramoyltetrapeptide carboxypeptidase activity"/>
    <property type="evidence" value="ECO:0007669"/>
    <property type="project" value="UniProtKB-EC"/>
</dbReference>
<dbReference type="GO" id="GO:0030655">
    <property type="term" value="P:beta-lactam antibiotic catabolic process"/>
    <property type="evidence" value="ECO:0007669"/>
    <property type="project" value="InterPro"/>
</dbReference>
<name>A0A1R4G1C4_9MICO</name>
<dbReference type="InterPro" id="IPR045155">
    <property type="entry name" value="Beta-lactam_cat"/>
</dbReference>
<dbReference type="PANTHER" id="PTHR35333:SF3">
    <property type="entry name" value="BETA-LACTAMASE-TYPE TRANSPEPTIDASE FOLD CONTAINING PROTEIN"/>
    <property type="match status" value="1"/>
</dbReference>
<protein>
    <submittedName>
        <fullName evidence="2">Muramoyltetrapeptide carboxypeptidase</fullName>
        <ecNumber evidence="2">3.4.17.13</ecNumber>
    </submittedName>
</protein>
<dbReference type="GeneID" id="303173181"/>
<dbReference type="InterPro" id="IPR000871">
    <property type="entry name" value="Beta-lactam_class-A"/>
</dbReference>
<dbReference type="SUPFAM" id="SSF56601">
    <property type="entry name" value="beta-lactamase/transpeptidase-like"/>
    <property type="match status" value="1"/>
</dbReference>
<dbReference type="Pfam" id="PF13354">
    <property type="entry name" value="Beta-lactamase2"/>
    <property type="match status" value="1"/>
</dbReference>
<reference evidence="2 3" key="1">
    <citation type="submission" date="2017-02" db="EMBL/GenBank/DDBJ databases">
        <authorList>
            <person name="Peterson S.W."/>
        </authorList>
    </citation>
    <scope>NUCLEOTIDE SEQUENCE [LARGE SCALE GENOMIC DNA]</scope>
    <source>
        <strain evidence="2 3">LMG 22410</strain>
    </source>
</reference>
<dbReference type="GO" id="GO:0008800">
    <property type="term" value="F:beta-lactamase activity"/>
    <property type="evidence" value="ECO:0007669"/>
    <property type="project" value="InterPro"/>
</dbReference>
<evidence type="ECO:0000259" key="1">
    <source>
        <dbReference type="Pfam" id="PF13354"/>
    </source>
</evidence>
<evidence type="ECO:0000313" key="2">
    <source>
        <dbReference type="EMBL" id="SJM62040.1"/>
    </source>
</evidence>
<evidence type="ECO:0000313" key="3">
    <source>
        <dbReference type="Proteomes" id="UP000195787"/>
    </source>
</evidence>
<dbReference type="AlphaFoldDB" id="A0A1R4G1C4"/>
<dbReference type="GO" id="GO:0046677">
    <property type="term" value="P:response to antibiotic"/>
    <property type="evidence" value="ECO:0007669"/>
    <property type="project" value="InterPro"/>
</dbReference>
<dbReference type="Gene3D" id="3.40.710.10">
    <property type="entry name" value="DD-peptidase/beta-lactamase superfamily"/>
    <property type="match status" value="1"/>
</dbReference>
<organism evidence="2 3">
    <name type="scientific">Agrococcus casei LMG 22410</name>
    <dbReference type="NCBI Taxonomy" id="1255656"/>
    <lineage>
        <taxon>Bacteria</taxon>
        <taxon>Bacillati</taxon>
        <taxon>Actinomycetota</taxon>
        <taxon>Actinomycetes</taxon>
        <taxon>Micrococcales</taxon>
        <taxon>Microbacteriaceae</taxon>
        <taxon>Agrococcus</taxon>
    </lineage>
</organism>
<dbReference type="InterPro" id="IPR012338">
    <property type="entry name" value="Beta-lactam/transpept-like"/>
</dbReference>
<dbReference type="PANTHER" id="PTHR35333">
    <property type="entry name" value="BETA-LACTAMASE"/>
    <property type="match status" value="1"/>
</dbReference>
<dbReference type="EMBL" id="FUHU01000035">
    <property type="protein sequence ID" value="SJM62040.1"/>
    <property type="molecule type" value="Genomic_DNA"/>
</dbReference>
<dbReference type="EC" id="3.4.17.13" evidence="2"/>
<accession>A0A1R4G1C4</accession>
<keyword evidence="2" id="KW-0121">Carboxypeptidase</keyword>
<keyword evidence="2" id="KW-0645">Protease</keyword>
<dbReference type="RefSeq" id="WP_086992045.1">
    <property type="nucleotide sequence ID" value="NZ_FUHU01000035.1"/>
</dbReference>
<feature type="domain" description="Beta-lactamase class A catalytic" evidence="1">
    <location>
        <begin position="14"/>
        <end position="237"/>
    </location>
</feature>
<proteinExistence type="predicted"/>
<dbReference type="Proteomes" id="UP000195787">
    <property type="component" value="Unassembled WGS sequence"/>
</dbReference>
<keyword evidence="3" id="KW-1185">Reference proteome</keyword>
<keyword evidence="2" id="KW-0378">Hydrolase</keyword>
<dbReference type="OrthoDB" id="3673924at2"/>